<dbReference type="InterPro" id="IPR036890">
    <property type="entry name" value="HATPase_C_sf"/>
</dbReference>
<accession>A0A936YXC9</accession>
<feature type="transmembrane region" description="Helical" evidence="1">
    <location>
        <begin position="72"/>
        <end position="89"/>
    </location>
</feature>
<gene>
    <name evidence="3" type="ORF">JJ685_05520</name>
</gene>
<reference evidence="3 4" key="1">
    <citation type="journal article" date="2017" name="Int. J. Syst. Evol. Microbiol.">
        <title>Ramlibacter monticola sp. nov., isolated from forest soil.</title>
        <authorList>
            <person name="Chaudhary D.K."/>
            <person name="Kim J."/>
        </authorList>
    </citation>
    <scope>NUCLEOTIDE SEQUENCE [LARGE SCALE GENOMIC DNA]</scope>
    <source>
        <strain evidence="3 4">KACC 19175</strain>
    </source>
</reference>
<feature type="transmembrane region" description="Helical" evidence="1">
    <location>
        <begin position="41"/>
        <end position="60"/>
    </location>
</feature>
<dbReference type="InterPro" id="IPR050640">
    <property type="entry name" value="Bact_2-comp_sensor_kinase"/>
</dbReference>
<evidence type="ECO:0000256" key="1">
    <source>
        <dbReference type="SAM" id="Phobius"/>
    </source>
</evidence>
<dbReference type="GO" id="GO:0016020">
    <property type="term" value="C:membrane"/>
    <property type="evidence" value="ECO:0007669"/>
    <property type="project" value="InterPro"/>
</dbReference>
<dbReference type="Pfam" id="PF02518">
    <property type="entry name" value="HATPase_c"/>
    <property type="match status" value="1"/>
</dbReference>
<dbReference type="EMBL" id="JAEQNE010000001">
    <property type="protein sequence ID" value="MBL0390598.1"/>
    <property type="molecule type" value="Genomic_DNA"/>
</dbReference>
<dbReference type="SMART" id="SM00387">
    <property type="entry name" value="HATPase_c"/>
    <property type="match status" value="1"/>
</dbReference>
<proteinExistence type="predicted"/>
<evidence type="ECO:0000313" key="4">
    <source>
        <dbReference type="Proteomes" id="UP000599109"/>
    </source>
</evidence>
<keyword evidence="4" id="KW-1185">Reference proteome</keyword>
<keyword evidence="3" id="KW-0418">Kinase</keyword>
<keyword evidence="1" id="KW-1133">Transmembrane helix</keyword>
<dbReference type="InterPro" id="IPR003594">
    <property type="entry name" value="HATPase_dom"/>
</dbReference>
<name>A0A936YXC9_9BURK</name>
<sequence>MNIDWLAKLRNLLQTTAFCIAVATLQYAFTPDRPYAPPVVYSLLIGITIWAIVDIGRVFIPSARETGWPSGGTGFLLVAVAIAAGWLVGGRLGDLACRAFDLYGPHGRVHSAADLRSDVLITFIAGSVGSYWFYARNKSEYLARRMREAERHASEARLKLLETQLEPHMMFNTLANLRALIGVDPARAQEMLDHMIAYLRATLDASRATSHPLRTEFDRVQDYLALMAIRMGPRLAYTLDLPEELAQVPVPALLLQPLVENSIKHGLEPKVEGGRIDVRARREGELVVIEVRDSGVGTNGYDSGGKGFGLVQIRERLASLHGARASLDFATDAGGAQARIALPLAA</sequence>
<keyword evidence="1" id="KW-0472">Membrane</keyword>
<evidence type="ECO:0000259" key="2">
    <source>
        <dbReference type="PROSITE" id="PS50109"/>
    </source>
</evidence>
<dbReference type="Gene3D" id="3.30.565.10">
    <property type="entry name" value="Histidine kinase-like ATPase, C-terminal domain"/>
    <property type="match status" value="1"/>
</dbReference>
<dbReference type="PANTHER" id="PTHR34220:SF9">
    <property type="entry name" value="SIGNAL TRANSDUCTION HISTIDINE KINASE INTERNAL REGION DOMAIN-CONTAINING PROTEIN"/>
    <property type="match status" value="1"/>
</dbReference>
<organism evidence="3 4">
    <name type="scientific">Ramlibacter monticola</name>
    <dbReference type="NCBI Taxonomy" id="1926872"/>
    <lineage>
        <taxon>Bacteria</taxon>
        <taxon>Pseudomonadati</taxon>
        <taxon>Pseudomonadota</taxon>
        <taxon>Betaproteobacteria</taxon>
        <taxon>Burkholderiales</taxon>
        <taxon>Comamonadaceae</taxon>
        <taxon>Ramlibacter</taxon>
    </lineage>
</organism>
<protein>
    <submittedName>
        <fullName evidence="3">Histidine kinase</fullName>
    </submittedName>
</protein>
<dbReference type="InterPro" id="IPR005467">
    <property type="entry name" value="His_kinase_dom"/>
</dbReference>
<keyword evidence="1" id="KW-0812">Transmembrane</keyword>
<dbReference type="InterPro" id="IPR010559">
    <property type="entry name" value="Sig_transdc_His_kin_internal"/>
</dbReference>
<feature type="transmembrane region" description="Helical" evidence="1">
    <location>
        <begin position="12"/>
        <end position="29"/>
    </location>
</feature>
<dbReference type="PANTHER" id="PTHR34220">
    <property type="entry name" value="SENSOR HISTIDINE KINASE YPDA"/>
    <property type="match status" value="1"/>
</dbReference>
<dbReference type="AlphaFoldDB" id="A0A936YXC9"/>
<dbReference type="Pfam" id="PF06580">
    <property type="entry name" value="His_kinase"/>
    <property type="match status" value="1"/>
</dbReference>
<dbReference type="GO" id="GO:0000155">
    <property type="term" value="F:phosphorelay sensor kinase activity"/>
    <property type="evidence" value="ECO:0007669"/>
    <property type="project" value="InterPro"/>
</dbReference>
<evidence type="ECO:0000313" key="3">
    <source>
        <dbReference type="EMBL" id="MBL0390598.1"/>
    </source>
</evidence>
<dbReference type="SUPFAM" id="SSF55874">
    <property type="entry name" value="ATPase domain of HSP90 chaperone/DNA topoisomerase II/histidine kinase"/>
    <property type="match status" value="1"/>
</dbReference>
<comment type="caution">
    <text evidence="3">The sequence shown here is derived from an EMBL/GenBank/DDBJ whole genome shotgun (WGS) entry which is preliminary data.</text>
</comment>
<feature type="domain" description="Histidine kinase" evidence="2">
    <location>
        <begin position="187"/>
        <end position="346"/>
    </location>
</feature>
<keyword evidence="3" id="KW-0808">Transferase</keyword>
<dbReference type="PROSITE" id="PS50109">
    <property type="entry name" value="HIS_KIN"/>
    <property type="match status" value="1"/>
</dbReference>
<dbReference type="Proteomes" id="UP000599109">
    <property type="component" value="Unassembled WGS sequence"/>
</dbReference>
<dbReference type="RefSeq" id="WP_201673191.1">
    <property type="nucleotide sequence ID" value="NZ_JAEQNE010000001.1"/>
</dbReference>